<dbReference type="EMBL" id="BMJG01000012">
    <property type="protein sequence ID" value="GGC44268.1"/>
    <property type="molecule type" value="Genomic_DNA"/>
</dbReference>
<reference evidence="3" key="1">
    <citation type="journal article" date="2019" name="Int. J. Syst. Evol. Microbiol.">
        <title>The Global Catalogue of Microorganisms (GCM) 10K type strain sequencing project: providing services to taxonomists for standard genome sequencing and annotation.</title>
        <authorList>
            <consortium name="The Broad Institute Genomics Platform"/>
            <consortium name="The Broad Institute Genome Sequencing Center for Infectious Disease"/>
            <person name="Wu L."/>
            <person name="Ma J."/>
        </authorList>
    </citation>
    <scope>NUCLEOTIDE SEQUENCE [LARGE SCALE GENOMIC DNA]</scope>
    <source>
        <strain evidence="3">CGMCC 1.15472</strain>
    </source>
</reference>
<evidence type="ECO:0000313" key="2">
    <source>
        <dbReference type="EMBL" id="GGC44268.1"/>
    </source>
</evidence>
<feature type="transmembrane region" description="Helical" evidence="1">
    <location>
        <begin position="137"/>
        <end position="160"/>
    </location>
</feature>
<keyword evidence="1" id="KW-0472">Membrane</keyword>
<keyword evidence="1" id="KW-1133">Transmembrane helix</keyword>
<dbReference type="RefSeq" id="WP_181271990.1">
    <property type="nucleotide sequence ID" value="NZ_BMJG01000012.1"/>
</dbReference>
<protein>
    <recommendedName>
        <fullName evidence="4">DUF2812 domain-containing protein</fullName>
    </recommendedName>
</protein>
<sequence length="217" mass="24907">MFRQWRRRRAIERIGHGDGRILPAFRWWQLLGRSLFHLERVDAEGRRVSYAIDVRQWRTDENGYLKVFLYRNDRQYAVSRVPAVFPVEGGNIEVAASNFGLKRCHFVSADGTEEQLRPNDRSAEGRRARLDEHRPRLSRAMGVISALVLLVGVALLLQEIAVPVLRIPPIAERIGPVEPLFTMPLWVTIGIGVVTALASTERALRMRYRWWLDAAGN</sequence>
<keyword evidence="1" id="KW-0812">Transmembrane</keyword>
<organism evidence="2 3">
    <name type="scientific">Brevibacterium sediminis</name>
    <dbReference type="NCBI Taxonomy" id="1857024"/>
    <lineage>
        <taxon>Bacteria</taxon>
        <taxon>Bacillati</taxon>
        <taxon>Actinomycetota</taxon>
        <taxon>Actinomycetes</taxon>
        <taxon>Micrococcales</taxon>
        <taxon>Brevibacteriaceae</taxon>
        <taxon>Brevibacterium</taxon>
    </lineage>
</organism>
<accession>A0ABQ1MP58</accession>
<keyword evidence="3" id="KW-1185">Reference proteome</keyword>
<evidence type="ECO:0008006" key="4">
    <source>
        <dbReference type="Google" id="ProtNLM"/>
    </source>
</evidence>
<evidence type="ECO:0000313" key="3">
    <source>
        <dbReference type="Proteomes" id="UP000632322"/>
    </source>
</evidence>
<comment type="caution">
    <text evidence="2">The sequence shown here is derived from an EMBL/GenBank/DDBJ whole genome shotgun (WGS) entry which is preliminary data.</text>
</comment>
<dbReference type="Proteomes" id="UP000632322">
    <property type="component" value="Unassembled WGS sequence"/>
</dbReference>
<evidence type="ECO:0000256" key="1">
    <source>
        <dbReference type="SAM" id="Phobius"/>
    </source>
</evidence>
<name>A0ABQ1MP58_9MICO</name>
<proteinExistence type="predicted"/>
<gene>
    <name evidence="2" type="ORF">GCM10010974_28300</name>
</gene>
<feature type="transmembrane region" description="Helical" evidence="1">
    <location>
        <begin position="180"/>
        <end position="199"/>
    </location>
</feature>